<evidence type="ECO:0000313" key="2">
    <source>
        <dbReference type="EMBL" id="KAK0624796.1"/>
    </source>
</evidence>
<dbReference type="Pfam" id="PF00646">
    <property type="entry name" value="F-box"/>
    <property type="match status" value="1"/>
</dbReference>
<keyword evidence="3" id="KW-1185">Reference proteome</keyword>
<organism evidence="2 3">
    <name type="scientific">Bombardia bombarda</name>
    <dbReference type="NCBI Taxonomy" id="252184"/>
    <lineage>
        <taxon>Eukaryota</taxon>
        <taxon>Fungi</taxon>
        <taxon>Dikarya</taxon>
        <taxon>Ascomycota</taxon>
        <taxon>Pezizomycotina</taxon>
        <taxon>Sordariomycetes</taxon>
        <taxon>Sordariomycetidae</taxon>
        <taxon>Sordariales</taxon>
        <taxon>Lasiosphaeriaceae</taxon>
        <taxon>Bombardia</taxon>
    </lineage>
</organism>
<evidence type="ECO:0000313" key="3">
    <source>
        <dbReference type="Proteomes" id="UP001174934"/>
    </source>
</evidence>
<gene>
    <name evidence="2" type="ORF">B0T17DRAFT_252945</name>
</gene>
<protein>
    <recommendedName>
        <fullName evidence="1">F-box domain-containing protein</fullName>
    </recommendedName>
</protein>
<dbReference type="EMBL" id="JAULSR010000003">
    <property type="protein sequence ID" value="KAK0624796.1"/>
    <property type="molecule type" value="Genomic_DNA"/>
</dbReference>
<dbReference type="AlphaFoldDB" id="A0AA39X044"/>
<dbReference type="InterPro" id="IPR036047">
    <property type="entry name" value="F-box-like_dom_sf"/>
</dbReference>
<dbReference type="InterPro" id="IPR001810">
    <property type="entry name" value="F-box_dom"/>
</dbReference>
<accession>A0AA39X044</accession>
<proteinExistence type="predicted"/>
<dbReference type="Gene3D" id="1.20.1280.50">
    <property type="match status" value="1"/>
</dbReference>
<name>A0AA39X044_9PEZI</name>
<dbReference type="SUPFAM" id="SSF81383">
    <property type="entry name" value="F-box domain"/>
    <property type="match status" value="1"/>
</dbReference>
<sequence>MPPRYTVSIPEAIWDTHPDLPDRTVYTKQRILDNNLDNAHLVTRCRLDNGQFNASSIPARYTAGQLDELPAEILIQVLQYTDIPSLTRFRRVSRRAMDLVDSVPQYRALIKHCPDIIRAIISLQADAYDLNTLYATLHTSRCDGCKRFGDHLYLVTCCRVCFFCYTQRLEYYPLTINRASSYYRKPGERDVKTSHQLLLAENFPSVLSLPGRYCTSFGYAGDGGFRAVKRYQLFDRRAVFPDITSHGVPNPDKMTKEPRRFMCIITAPFLVDNGRQADWGYFCLGCEEKEEEKTQHYRIKYTREEMYEHTMKYGLVEAKPMLPRRWVHVPFKERKRPSFYQFEDA</sequence>
<dbReference type="Proteomes" id="UP001174934">
    <property type="component" value="Unassembled WGS sequence"/>
</dbReference>
<evidence type="ECO:0000259" key="1">
    <source>
        <dbReference type="PROSITE" id="PS50181"/>
    </source>
</evidence>
<reference evidence="2" key="1">
    <citation type="submission" date="2023-06" db="EMBL/GenBank/DDBJ databases">
        <title>Genome-scale phylogeny and comparative genomics of the fungal order Sordariales.</title>
        <authorList>
            <consortium name="Lawrence Berkeley National Laboratory"/>
            <person name="Hensen N."/>
            <person name="Bonometti L."/>
            <person name="Westerberg I."/>
            <person name="Brannstrom I.O."/>
            <person name="Guillou S."/>
            <person name="Cros-Aarteil S."/>
            <person name="Calhoun S."/>
            <person name="Haridas S."/>
            <person name="Kuo A."/>
            <person name="Mondo S."/>
            <person name="Pangilinan J."/>
            <person name="Riley R."/>
            <person name="LaButti K."/>
            <person name="Andreopoulos B."/>
            <person name="Lipzen A."/>
            <person name="Chen C."/>
            <person name="Yanf M."/>
            <person name="Daum C."/>
            <person name="Ng V."/>
            <person name="Clum A."/>
            <person name="Steindorff A."/>
            <person name="Ohm R."/>
            <person name="Martin F."/>
            <person name="Silar P."/>
            <person name="Natvig D."/>
            <person name="Lalanne C."/>
            <person name="Gautier V."/>
            <person name="Ament-velasquez S.L."/>
            <person name="Kruys A."/>
            <person name="Hutchinson M.I."/>
            <person name="Powell A.J."/>
            <person name="Barry K."/>
            <person name="Miller A.N."/>
            <person name="Grigoriev I.V."/>
            <person name="Debuchy R."/>
            <person name="Gladieux P."/>
            <person name="Thoren M.H."/>
            <person name="Johannesson H."/>
        </authorList>
    </citation>
    <scope>NUCLEOTIDE SEQUENCE</scope>
    <source>
        <strain evidence="2">SMH3391-2</strain>
    </source>
</reference>
<feature type="domain" description="F-box" evidence="1">
    <location>
        <begin position="63"/>
        <end position="109"/>
    </location>
</feature>
<dbReference type="PROSITE" id="PS50181">
    <property type="entry name" value="FBOX"/>
    <property type="match status" value="1"/>
</dbReference>
<comment type="caution">
    <text evidence="2">The sequence shown here is derived from an EMBL/GenBank/DDBJ whole genome shotgun (WGS) entry which is preliminary data.</text>
</comment>